<reference evidence="2 3" key="1">
    <citation type="submission" date="2019-01" db="EMBL/GenBank/DDBJ databases">
        <title>Pseudolysobacter antarctica gen. nov., sp. nov., isolated from Fildes Peninsula, Antarctica.</title>
        <authorList>
            <person name="Wei Z."/>
            <person name="Peng F."/>
        </authorList>
    </citation>
    <scope>NUCLEOTIDE SEQUENCE [LARGE SCALE GENOMIC DNA]</scope>
    <source>
        <strain evidence="2 3">AQ6-296</strain>
    </source>
</reference>
<evidence type="ECO:0000313" key="2">
    <source>
        <dbReference type="EMBL" id="QBB72158.1"/>
    </source>
</evidence>
<dbReference type="RefSeq" id="WP_129835857.1">
    <property type="nucleotide sequence ID" value="NZ_CP035704.1"/>
</dbReference>
<feature type="domain" description="RES" evidence="1">
    <location>
        <begin position="72"/>
        <end position="205"/>
    </location>
</feature>
<dbReference type="SMART" id="SM00953">
    <property type="entry name" value="RES"/>
    <property type="match status" value="1"/>
</dbReference>
<dbReference type="OrthoDB" id="9795903at2"/>
<accession>A0A411HNT5</accession>
<dbReference type="Proteomes" id="UP000291562">
    <property type="component" value="Chromosome"/>
</dbReference>
<dbReference type="KEGG" id="xbc:ELE36_18305"/>
<dbReference type="InterPro" id="IPR014914">
    <property type="entry name" value="RES_dom"/>
</dbReference>
<dbReference type="AlphaFoldDB" id="A0A411HNT5"/>
<sequence>MPSTIWTPRAVASKAASRQLRLWRAVEAQHVASTRRLTDNVDEQSLLEDLLERAKPPLPAQALKLHYLLATPFRYPTPFGSRFRAASDPAVWYGAEERRTACAELGYWRWRLMSDSAGLNGLGPSPQTLFQAKVAAITVDLDDKPFVRDRLVWMQKNDYGATQEFARTARAAEIGVIRYRSVRDPQIGHCGAVLTPLAFSSAKPLKQETWFLTVSRTHVTWQREDEVFEFSAADF</sequence>
<organism evidence="2 3">
    <name type="scientific">Pseudolysobacter antarcticus</name>
    <dbReference type="NCBI Taxonomy" id="2511995"/>
    <lineage>
        <taxon>Bacteria</taxon>
        <taxon>Pseudomonadati</taxon>
        <taxon>Pseudomonadota</taxon>
        <taxon>Gammaproteobacteria</taxon>
        <taxon>Lysobacterales</taxon>
        <taxon>Rhodanobacteraceae</taxon>
        <taxon>Pseudolysobacter</taxon>
    </lineage>
</organism>
<dbReference type="Pfam" id="PF08808">
    <property type="entry name" value="RES"/>
    <property type="match status" value="1"/>
</dbReference>
<dbReference type="EMBL" id="CP035704">
    <property type="protein sequence ID" value="QBB72158.1"/>
    <property type="molecule type" value="Genomic_DNA"/>
</dbReference>
<keyword evidence="3" id="KW-1185">Reference proteome</keyword>
<evidence type="ECO:0000259" key="1">
    <source>
        <dbReference type="SMART" id="SM00953"/>
    </source>
</evidence>
<gene>
    <name evidence="2" type="ORF">ELE36_18305</name>
</gene>
<proteinExistence type="predicted"/>
<evidence type="ECO:0000313" key="3">
    <source>
        <dbReference type="Proteomes" id="UP000291562"/>
    </source>
</evidence>
<protein>
    <submittedName>
        <fullName evidence="2">RES domain-containing protein</fullName>
    </submittedName>
</protein>
<name>A0A411HNT5_9GAMM</name>